<comment type="similarity">
    <text evidence="3">Belongs to the phenylalanyl-tRNA synthetase beta subunit family. Type 1 subfamily.</text>
</comment>
<dbReference type="Gene3D" id="2.40.50.140">
    <property type="entry name" value="Nucleic acid-binding proteins"/>
    <property type="match status" value="1"/>
</dbReference>
<dbReference type="InterPro" id="IPR033714">
    <property type="entry name" value="tRNA_bind_bactPheRS"/>
</dbReference>
<dbReference type="CDD" id="cd00769">
    <property type="entry name" value="PheRS_beta_core"/>
    <property type="match status" value="1"/>
</dbReference>
<evidence type="ECO:0000313" key="22">
    <source>
        <dbReference type="EMBL" id="VAV84904.1"/>
    </source>
</evidence>
<dbReference type="InterPro" id="IPR045864">
    <property type="entry name" value="aa-tRNA-synth_II/BPL/LPL"/>
</dbReference>
<organism evidence="22">
    <name type="scientific">hydrothermal vent metagenome</name>
    <dbReference type="NCBI Taxonomy" id="652676"/>
    <lineage>
        <taxon>unclassified sequences</taxon>
        <taxon>metagenomes</taxon>
        <taxon>ecological metagenomes</taxon>
    </lineage>
</organism>
<dbReference type="GO" id="GO:0009328">
    <property type="term" value="C:phenylalanine-tRNA ligase complex"/>
    <property type="evidence" value="ECO:0007669"/>
    <property type="project" value="TreeGrafter"/>
</dbReference>
<evidence type="ECO:0000256" key="7">
    <source>
        <dbReference type="ARBA" id="ARBA00022490"/>
    </source>
</evidence>
<keyword evidence="14" id="KW-0694">RNA-binding</keyword>
<dbReference type="Pfam" id="PF17759">
    <property type="entry name" value="tRNA_synthFbeta"/>
    <property type="match status" value="1"/>
</dbReference>
<dbReference type="PROSITE" id="PS50886">
    <property type="entry name" value="TRBD"/>
    <property type="match status" value="1"/>
</dbReference>
<dbReference type="FunFam" id="3.50.40.10:FF:000001">
    <property type="entry name" value="Phenylalanine--tRNA ligase beta subunit"/>
    <property type="match status" value="1"/>
</dbReference>
<keyword evidence="9 22" id="KW-0436">Ligase</keyword>
<evidence type="ECO:0000256" key="16">
    <source>
        <dbReference type="ARBA" id="ARBA00023146"/>
    </source>
</evidence>
<evidence type="ECO:0000256" key="12">
    <source>
        <dbReference type="ARBA" id="ARBA00022840"/>
    </source>
</evidence>
<evidence type="ECO:0000259" key="21">
    <source>
        <dbReference type="PROSITE" id="PS51483"/>
    </source>
</evidence>
<dbReference type="SMART" id="SM00874">
    <property type="entry name" value="B5"/>
    <property type="match status" value="1"/>
</dbReference>
<evidence type="ECO:0000256" key="2">
    <source>
        <dbReference type="ARBA" id="ARBA00004496"/>
    </source>
</evidence>
<evidence type="ECO:0000256" key="15">
    <source>
        <dbReference type="ARBA" id="ARBA00022917"/>
    </source>
</evidence>
<dbReference type="Pfam" id="PF03483">
    <property type="entry name" value="B3_4"/>
    <property type="match status" value="1"/>
</dbReference>
<dbReference type="SUPFAM" id="SSF54991">
    <property type="entry name" value="Anticodon-binding domain of PheRS"/>
    <property type="match status" value="1"/>
</dbReference>
<name>A0A3B0QTF5_9ZZZZ</name>
<dbReference type="InterPro" id="IPR004532">
    <property type="entry name" value="Phe-tRNA-ligase_IIc_bsu_bact"/>
</dbReference>
<evidence type="ECO:0000256" key="18">
    <source>
        <dbReference type="ARBA" id="ARBA00049255"/>
    </source>
</evidence>
<feature type="domain" description="B5" evidence="21">
    <location>
        <begin position="399"/>
        <end position="476"/>
    </location>
</feature>
<comment type="cofactor">
    <cofactor evidence="1">
        <name>Mg(2+)</name>
        <dbReference type="ChEBI" id="CHEBI:18420"/>
    </cofactor>
</comment>
<dbReference type="Pfam" id="PF03484">
    <property type="entry name" value="B5"/>
    <property type="match status" value="1"/>
</dbReference>
<dbReference type="Gene3D" id="3.30.56.10">
    <property type="match status" value="2"/>
</dbReference>
<dbReference type="SUPFAM" id="SSF50249">
    <property type="entry name" value="Nucleic acid-binding proteins"/>
    <property type="match status" value="1"/>
</dbReference>
<dbReference type="GO" id="GO:0004826">
    <property type="term" value="F:phenylalanine-tRNA ligase activity"/>
    <property type="evidence" value="ECO:0007669"/>
    <property type="project" value="UniProtKB-EC"/>
</dbReference>
<reference evidence="22" key="1">
    <citation type="submission" date="2018-06" db="EMBL/GenBank/DDBJ databases">
        <authorList>
            <person name="Zhirakovskaya E."/>
        </authorList>
    </citation>
    <scope>NUCLEOTIDE SEQUENCE</scope>
</reference>
<dbReference type="Gene3D" id="3.30.930.10">
    <property type="entry name" value="Bira Bifunctional Protein, Domain 2"/>
    <property type="match status" value="1"/>
</dbReference>
<dbReference type="NCBIfam" id="TIGR00472">
    <property type="entry name" value="pheT_bact"/>
    <property type="match status" value="1"/>
</dbReference>
<dbReference type="EC" id="6.1.1.20" evidence="5"/>
<dbReference type="InterPro" id="IPR005146">
    <property type="entry name" value="B3/B4_tRNA-bd"/>
</dbReference>
<dbReference type="NCBIfam" id="NF045760">
    <property type="entry name" value="YtpR"/>
    <property type="match status" value="1"/>
</dbReference>
<proteinExistence type="inferred from homology"/>
<dbReference type="GO" id="GO:0005524">
    <property type="term" value="F:ATP binding"/>
    <property type="evidence" value="ECO:0007669"/>
    <property type="project" value="UniProtKB-KW"/>
</dbReference>
<evidence type="ECO:0000256" key="11">
    <source>
        <dbReference type="ARBA" id="ARBA00022741"/>
    </source>
</evidence>
<comment type="subcellular location">
    <subcellularLocation>
        <location evidence="2">Cytoplasm</location>
    </subcellularLocation>
</comment>
<comment type="catalytic activity">
    <reaction evidence="18">
        <text>tRNA(Phe) + L-phenylalanine + ATP = L-phenylalanyl-tRNA(Phe) + AMP + diphosphate + H(+)</text>
        <dbReference type="Rhea" id="RHEA:19413"/>
        <dbReference type="Rhea" id="RHEA-COMP:9668"/>
        <dbReference type="Rhea" id="RHEA-COMP:9699"/>
        <dbReference type="ChEBI" id="CHEBI:15378"/>
        <dbReference type="ChEBI" id="CHEBI:30616"/>
        <dbReference type="ChEBI" id="CHEBI:33019"/>
        <dbReference type="ChEBI" id="CHEBI:58095"/>
        <dbReference type="ChEBI" id="CHEBI:78442"/>
        <dbReference type="ChEBI" id="CHEBI:78531"/>
        <dbReference type="ChEBI" id="CHEBI:456215"/>
        <dbReference type="EC" id="6.1.1.20"/>
    </reaction>
</comment>
<evidence type="ECO:0000256" key="6">
    <source>
        <dbReference type="ARBA" id="ARBA00017032"/>
    </source>
</evidence>
<dbReference type="SUPFAM" id="SSF46955">
    <property type="entry name" value="Putative DNA-binding domain"/>
    <property type="match status" value="1"/>
</dbReference>
<dbReference type="InterPro" id="IPR020825">
    <property type="entry name" value="Phe-tRNA_synthase-like_B3/B4"/>
</dbReference>
<dbReference type="GO" id="GO:0000049">
    <property type="term" value="F:tRNA binding"/>
    <property type="evidence" value="ECO:0007669"/>
    <property type="project" value="UniProtKB-KW"/>
</dbReference>
<protein>
    <recommendedName>
        <fullName evidence="6">Phenylalanine--tRNA ligase beta subunit</fullName>
        <ecNumber evidence="5">6.1.1.20</ecNumber>
    </recommendedName>
    <alternativeName>
        <fullName evidence="17">Phenylalanyl-tRNA synthetase beta subunit</fullName>
    </alternativeName>
</protein>
<dbReference type="SUPFAM" id="SSF56037">
    <property type="entry name" value="PheT/TilS domain"/>
    <property type="match status" value="1"/>
</dbReference>
<evidence type="ECO:0000259" key="20">
    <source>
        <dbReference type="PROSITE" id="PS51447"/>
    </source>
</evidence>
<dbReference type="PROSITE" id="PS51483">
    <property type="entry name" value="B5"/>
    <property type="match status" value="1"/>
</dbReference>
<evidence type="ECO:0000256" key="10">
    <source>
        <dbReference type="ARBA" id="ARBA00022723"/>
    </source>
</evidence>
<evidence type="ECO:0000256" key="4">
    <source>
        <dbReference type="ARBA" id="ARBA00011209"/>
    </source>
</evidence>
<dbReference type="GO" id="GO:0006432">
    <property type="term" value="P:phenylalanyl-tRNA aminoacylation"/>
    <property type="evidence" value="ECO:0007669"/>
    <property type="project" value="InterPro"/>
</dbReference>
<dbReference type="Pfam" id="PF03147">
    <property type="entry name" value="FDX-ACB"/>
    <property type="match status" value="1"/>
</dbReference>
<dbReference type="Pfam" id="PF01588">
    <property type="entry name" value="tRNA_bind"/>
    <property type="match status" value="1"/>
</dbReference>
<accession>A0A3B0QTF5</accession>
<evidence type="ECO:0000259" key="19">
    <source>
        <dbReference type="PROSITE" id="PS50886"/>
    </source>
</evidence>
<evidence type="ECO:0000256" key="14">
    <source>
        <dbReference type="ARBA" id="ARBA00022884"/>
    </source>
</evidence>
<dbReference type="Gene3D" id="3.30.70.380">
    <property type="entry name" value="Ferrodoxin-fold anticodon-binding domain"/>
    <property type="match status" value="1"/>
</dbReference>
<dbReference type="GO" id="GO:0000287">
    <property type="term" value="F:magnesium ion binding"/>
    <property type="evidence" value="ECO:0007669"/>
    <property type="project" value="InterPro"/>
</dbReference>
<dbReference type="FunFam" id="3.30.70.380:FF:000001">
    <property type="entry name" value="Phenylalanine--tRNA ligase beta subunit"/>
    <property type="match status" value="1"/>
</dbReference>
<dbReference type="InterPro" id="IPR012340">
    <property type="entry name" value="NA-bd_OB-fold"/>
</dbReference>
<keyword evidence="16 22" id="KW-0030">Aminoacyl-tRNA synthetase</keyword>
<gene>
    <name evidence="22" type="ORF">MNBD_DELTA01-841</name>
</gene>
<keyword evidence="11" id="KW-0547">Nucleotide-binding</keyword>
<comment type="subunit">
    <text evidence="4">Tetramer of two alpha and two beta subunits.</text>
</comment>
<dbReference type="PROSITE" id="PS51447">
    <property type="entry name" value="FDX_ACB"/>
    <property type="match status" value="1"/>
</dbReference>
<dbReference type="CDD" id="cd02796">
    <property type="entry name" value="tRNA_bind_bactPheRS"/>
    <property type="match status" value="1"/>
</dbReference>
<dbReference type="HAMAP" id="MF_00283">
    <property type="entry name" value="Phe_tRNA_synth_beta1"/>
    <property type="match status" value="1"/>
</dbReference>
<dbReference type="FunFam" id="2.40.50.140:FF:000045">
    <property type="entry name" value="Phenylalanine--tRNA ligase beta subunit"/>
    <property type="match status" value="1"/>
</dbReference>
<keyword evidence="7" id="KW-0963">Cytoplasm</keyword>
<dbReference type="InterPro" id="IPR036690">
    <property type="entry name" value="Fdx_antiC-bd_sf"/>
</dbReference>
<dbReference type="InterPro" id="IPR009061">
    <property type="entry name" value="DNA-bd_dom_put_sf"/>
</dbReference>
<evidence type="ECO:0000256" key="3">
    <source>
        <dbReference type="ARBA" id="ARBA00008653"/>
    </source>
</evidence>
<evidence type="ECO:0000256" key="1">
    <source>
        <dbReference type="ARBA" id="ARBA00001946"/>
    </source>
</evidence>
<dbReference type="AlphaFoldDB" id="A0A3B0QTF5"/>
<feature type="domain" description="FDX-ACB" evidence="20">
    <location>
        <begin position="712"/>
        <end position="805"/>
    </location>
</feature>
<keyword evidence="15" id="KW-0648">Protein biosynthesis</keyword>
<keyword evidence="8" id="KW-0820">tRNA-binding</keyword>
<dbReference type="InterPro" id="IPR002547">
    <property type="entry name" value="tRNA-bd_dom"/>
</dbReference>
<keyword evidence="12" id="KW-0067">ATP-binding</keyword>
<evidence type="ECO:0000256" key="5">
    <source>
        <dbReference type="ARBA" id="ARBA00012814"/>
    </source>
</evidence>
<keyword evidence="10" id="KW-0479">Metal-binding</keyword>
<dbReference type="Gene3D" id="3.50.40.10">
    <property type="entry name" value="Phenylalanyl-trna Synthetase, Chain B, domain 3"/>
    <property type="match status" value="1"/>
</dbReference>
<keyword evidence="13" id="KW-0460">Magnesium</keyword>
<dbReference type="SMART" id="SM00873">
    <property type="entry name" value="B3_4"/>
    <property type="match status" value="1"/>
</dbReference>
<evidence type="ECO:0000256" key="17">
    <source>
        <dbReference type="ARBA" id="ARBA00033189"/>
    </source>
</evidence>
<dbReference type="PANTHER" id="PTHR10947">
    <property type="entry name" value="PHENYLALANYL-TRNA SYNTHETASE BETA CHAIN AND LEUCINE-RICH REPEAT-CONTAINING PROTEIN 47"/>
    <property type="match status" value="1"/>
</dbReference>
<dbReference type="SMART" id="SM00896">
    <property type="entry name" value="FDX-ACB"/>
    <property type="match status" value="1"/>
</dbReference>
<sequence>MLFSYNWIKEYIDTKLSAQEVAERLTSAGIEVDGVSSDGPDIKGVVVAEITAKGGHPNADRLSLCEVATPDKTYSIVCGATNMKVGDKVALAPVGAVLPGGHKLKRSKIRGVVSEGMMCSEVELGLAEESGGIMILPDGSEAGQDLVTVLDGADSMLDADILPNRPDCISIRGLAREISALTNCAFVDKVPDLKEDCPDTGDKVEVVIDSPGCKRYSARVIRGVKVGESPPALKARLEAHGMRPVNNVVDATNMILLEMGQPLHAFDYSGLSGPITVRQAREGEAVIAIDGREYKLKEDMLVIADERGPQAIAGIMGGSSSEVTGETTDIMLESAYFVPAAVRRTSRRLGLNSDSSYRFERGVDIESVTLALDRATELIMELAGGKSAGCVTDAYPVQKKQETIIFDIPRAERLLGMKFEENEVISILEGLSITVEKTSEKNILKVTPPSFRVDLNSQPDISEEIARIKGYGNIPELLPTAALAYGRRSRLSQLRRRLRALLVGEGFSEAINYSFVSPELIGLMGDDIEQCVSLVNPLSAEQSVMRRSLLPSLLENMRLNLGRSNEELRLFEVRPVYSLRGGKVEQSWRIAGLLYGNRTGKQWNRNDRWCDFFDIKGVVERIFQGVSLERAIEYAKPEEGDKFFKTAKLMHPGKVAGVFKGGRRGVHTGVLGELHPSVARGFGSRKTVCVFELELAPMEKGFQKVRAYEKLPRFPHSSRDTAFILDEAVTYSEIIRSVSKINTKVIENVEVFDVYYGGNVGQGKKSIALRIIYRSADKTLTSDEVDKIHSMVTGELVSRFGVEFRS</sequence>
<evidence type="ECO:0000256" key="13">
    <source>
        <dbReference type="ARBA" id="ARBA00022842"/>
    </source>
</evidence>
<dbReference type="SUPFAM" id="SSF55681">
    <property type="entry name" value="Class II aaRS and biotin synthetases"/>
    <property type="match status" value="1"/>
</dbReference>
<dbReference type="InterPro" id="IPR005121">
    <property type="entry name" value="Fdx_antiC-bd"/>
</dbReference>
<dbReference type="InterPro" id="IPR041616">
    <property type="entry name" value="PheRS_beta_core"/>
</dbReference>
<dbReference type="InterPro" id="IPR005147">
    <property type="entry name" value="tRNA_synthase_B5-dom"/>
</dbReference>
<dbReference type="InterPro" id="IPR045060">
    <property type="entry name" value="Phe-tRNA-ligase_IIc_bsu"/>
</dbReference>
<evidence type="ECO:0000256" key="8">
    <source>
        <dbReference type="ARBA" id="ARBA00022555"/>
    </source>
</evidence>
<dbReference type="PANTHER" id="PTHR10947:SF0">
    <property type="entry name" value="PHENYLALANINE--TRNA LIGASE BETA SUBUNIT"/>
    <property type="match status" value="1"/>
</dbReference>
<feature type="domain" description="TRNA-binding" evidence="19">
    <location>
        <begin position="39"/>
        <end position="147"/>
    </location>
</feature>
<dbReference type="EMBL" id="UOEA01000077">
    <property type="protein sequence ID" value="VAV84904.1"/>
    <property type="molecule type" value="Genomic_DNA"/>
</dbReference>
<evidence type="ECO:0000256" key="9">
    <source>
        <dbReference type="ARBA" id="ARBA00022598"/>
    </source>
</evidence>